<name>A0A1E3B354_ASPCR</name>
<accession>A0A1E3B354</accession>
<sequence>MASTTRSLRSNNPLPKQSLSALELFLKVKKDVIQAQQPTYLEYPSIGPKTGAYVALSLDLDPEIERSSTSINYNSLAQELTVVMPTVFHNAHVSWIKHEMSRALVGNFLTLAQDADFPG</sequence>
<dbReference type="AlphaFoldDB" id="A0A1E3B354"/>
<proteinExistence type="predicted"/>
<gene>
    <name evidence="1" type="ORF">SI65_09308</name>
</gene>
<protein>
    <submittedName>
        <fullName evidence="1">Uncharacterized protein</fullName>
    </submittedName>
</protein>
<evidence type="ECO:0000313" key="2">
    <source>
        <dbReference type="Proteomes" id="UP000094569"/>
    </source>
</evidence>
<dbReference type="VEuPathDB" id="FungiDB:SI65_09308"/>
<organism evidence="1 2">
    <name type="scientific">Aspergillus cristatus</name>
    <name type="common">Chinese Fuzhuan brick tea-fermentation fungus</name>
    <name type="synonym">Eurotium cristatum</name>
    <dbReference type="NCBI Taxonomy" id="573508"/>
    <lineage>
        <taxon>Eukaryota</taxon>
        <taxon>Fungi</taxon>
        <taxon>Dikarya</taxon>
        <taxon>Ascomycota</taxon>
        <taxon>Pezizomycotina</taxon>
        <taxon>Eurotiomycetes</taxon>
        <taxon>Eurotiomycetidae</taxon>
        <taxon>Eurotiales</taxon>
        <taxon>Aspergillaceae</taxon>
        <taxon>Aspergillus</taxon>
        <taxon>Aspergillus subgen. Aspergillus</taxon>
    </lineage>
</organism>
<reference evidence="1 2" key="1">
    <citation type="journal article" date="2016" name="BMC Genomics">
        <title>Comparative genomic and transcriptomic analyses of the Fuzhuan brick tea-fermentation fungus Aspergillus cristatus.</title>
        <authorList>
            <person name="Ge Y."/>
            <person name="Wang Y."/>
            <person name="Liu Y."/>
            <person name="Tan Y."/>
            <person name="Ren X."/>
            <person name="Zhang X."/>
            <person name="Hyde K.D."/>
            <person name="Liu Y."/>
            <person name="Liu Z."/>
        </authorList>
    </citation>
    <scope>NUCLEOTIDE SEQUENCE [LARGE SCALE GENOMIC DNA]</scope>
    <source>
        <strain evidence="1 2">GZAAS20.1005</strain>
    </source>
</reference>
<dbReference type="EMBL" id="JXNT01000017">
    <property type="protein sequence ID" value="ODM15367.1"/>
    <property type="molecule type" value="Genomic_DNA"/>
</dbReference>
<evidence type="ECO:0000313" key="1">
    <source>
        <dbReference type="EMBL" id="ODM15367.1"/>
    </source>
</evidence>
<dbReference type="OrthoDB" id="76567at2759"/>
<comment type="caution">
    <text evidence="1">The sequence shown here is derived from an EMBL/GenBank/DDBJ whole genome shotgun (WGS) entry which is preliminary data.</text>
</comment>
<keyword evidence="2" id="KW-1185">Reference proteome</keyword>
<dbReference type="Proteomes" id="UP000094569">
    <property type="component" value="Unassembled WGS sequence"/>
</dbReference>